<protein>
    <recommendedName>
        <fullName evidence="5">GPN-loop GTPase 3</fullName>
    </recommendedName>
</protein>
<dbReference type="AlphaFoldDB" id="A0A0B2UE23"/>
<dbReference type="SUPFAM" id="SSF52540">
    <property type="entry name" value="P-loop containing nucleoside triphosphate hydrolases"/>
    <property type="match status" value="1"/>
</dbReference>
<evidence type="ECO:0000313" key="7">
    <source>
        <dbReference type="Proteomes" id="UP000031056"/>
    </source>
</evidence>
<gene>
    <name evidence="6" type="ORF">M896_080500</name>
</gene>
<dbReference type="HOGENOM" id="CLU_037460_0_0_1"/>
<dbReference type="STRING" id="1354746.A0A0B2UE23"/>
<sequence>MGYAIFVFGPAGSGKSTFCRSMKEHGATIGRNYKVVNLDPAQVSTDDEYEIDIREFVTVEEMMESYDCGPNGGLLAVLKEFYESIDEMSFGDLEDSFLVFDCPGQLELFMHSDVMLKIIEHVKQYFRCGVVYVMESQYFVDIHKYISGCFCALVSMARLSVTCMNVISKMDLIAEDESEIFYTPTSEMSRMLGNSKYSQISRKILEFVVENSMIDFIPLDWGKEESVEQMMYQMDSAVQYYDDAEPRARDIDE</sequence>
<dbReference type="VEuPathDB" id="MicrosporidiaDB:M896_080500"/>
<dbReference type="CDD" id="cd17868">
    <property type="entry name" value="GPN"/>
    <property type="match status" value="1"/>
</dbReference>
<dbReference type="InterPro" id="IPR004130">
    <property type="entry name" value="Gpn"/>
</dbReference>
<dbReference type="EMBL" id="JOKQ01000008">
    <property type="protein sequence ID" value="KHN69316.1"/>
    <property type="molecule type" value="Genomic_DNA"/>
</dbReference>
<evidence type="ECO:0000256" key="3">
    <source>
        <dbReference type="ARBA" id="ARBA00022801"/>
    </source>
</evidence>
<comment type="caution">
    <text evidence="6">The sequence shown here is derived from an EMBL/GenBank/DDBJ whole genome shotgun (WGS) entry which is preliminary data.</text>
</comment>
<dbReference type="OrthoDB" id="5839at2759"/>
<dbReference type="GO" id="GO:0003924">
    <property type="term" value="F:GTPase activity"/>
    <property type="evidence" value="ECO:0007669"/>
    <property type="project" value="TreeGrafter"/>
</dbReference>
<organism evidence="6 7">
    <name type="scientific">Ordospora colligata OC4</name>
    <dbReference type="NCBI Taxonomy" id="1354746"/>
    <lineage>
        <taxon>Eukaryota</taxon>
        <taxon>Fungi</taxon>
        <taxon>Fungi incertae sedis</taxon>
        <taxon>Microsporidia</taxon>
        <taxon>Ordosporidae</taxon>
        <taxon>Ordospora</taxon>
    </lineage>
</organism>
<proteinExistence type="inferred from homology"/>
<dbReference type="InterPro" id="IPR027417">
    <property type="entry name" value="P-loop_NTPase"/>
</dbReference>
<dbReference type="Proteomes" id="UP000031056">
    <property type="component" value="Unassembled WGS sequence"/>
</dbReference>
<dbReference type="Pfam" id="PF03029">
    <property type="entry name" value="ATP_bind_1"/>
    <property type="match status" value="1"/>
</dbReference>
<dbReference type="GO" id="GO:0005525">
    <property type="term" value="F:GTP binding"/>
    <property type="evidence" value="ECO:0007669"/>
    <property type="project" value="UniProtKB-KW"/>
</dbReference>
<reference evidence="6 7" key="1">
    <citation type="journal article" date="2014" name="MBio">
        <title>The Ordospora colligata genome; evolution of extreme reduction in microsporidia and host-to-parasite horizontal gene transfer.</title>
        <authorList>
            <person name="Pombert J.-F."/>
            <person name="Haag K.L."/>
            <person name="Beidas S."/>
            <person name="Ebert D."/>
            <person name="Keeling P.J."/>
        </authorList>
    </citation>
    <scope>NUCLEOTIDE SEQUENCE [LARGE SCALE GENOMIC DNA]</scope>
    <source>
        <strain evidence="6 7">OC4</strain>
    </source>
</reference>
<evidence type="ECO:0000256" key="2">
    <source>
        <dbReference type="ARBA" id="ARBA00022741"/>
    </source>
</evidence>
<dbReference type="PANTHER" id="PTHR21231:SF7">
    <property type="entry name" value="GPN-LOOP GTPASE 3"/>
    <property type="match status" value="1"/>
</dbReference>
<keyword evidence="2 5" id="KW-0547">Nucleotide-binding</keyword>
<keyword evidence="4 5" id="KW-0342">GTP-binding</keyword>
<dbReference type="PANTHER" id="PTHR21231">
    <property type="entry name" value="XPA-BINDING PROTEIN 1-RELATED"/>
    <property type="match status" value="1"/>
</dbReference>
<comment type="subunit">
    <text evidence="5">Binds to RNA polymerase II (RNAPII).</text>
</comment>
<evidence type="ECO:0000256" key="4">
    <source>
        <dbReference type="ARBA" id="ARBA00023134"/>
    </source>
</evidence>
<dbReference type="GeneID" id="26262090"/>
<dbReference type="RefSeq" id="XP_014563358.1">
    <property type="nucleotide sequence ID" value="XM_014707872.1"/>
</dbReference>
<keyword evidence="3 5" id="KW-0378">Hydrolase</keyword>
<dbReference type="Gene3D" id="3.40.50.300">
    <property type="entry name" value="P-loop containing nucleotide triphosphate hydrolases"/>
    <property type="match status" value="1"/>
</dbReference>
<comment type="function">
    <text evidence="5">Small GTPase required for proper nuclear import of RNA polymerase II and III (RNAPII and RNAPIII). May act at an RNAP assembly step prior to nuclear import.</text>
</comment>
<name>A0A0B2UE23_9MICR</name>
<accession>A0A0B2UE23</accession>
<evidence type="ECO:0000256" key="1">
    <source>
        <dbReference type="ARBA" id="ARBA00005290"/>
    </source>
</evidence>
<dbReference type="InParanoid" id="A0A0B2UE23"/>
<comment type="similarity">
    <text evidence="1 5">Belongs to the GPN-loop GTPase family.</text>
</comment>
<dbReference type="FunCoup" id="A0A0B2UE23">
    <property type="interactions" value="286"/>
</dbReference>
<keyword evidence="7" id="KW-1185">Reference proteome</keyword>
<evidence type="ECO:0000256" key="5">
    <source>
        <dbReference type="RuleBase" id="RU365059"/>
    </source>
</evidence>
<evidence type="ECO:0000313" key="6">
    <source>
        <dbReference type="EMBL" id="KHN69316.1"/>
    </source>
</evidence>